<gene>
    <name evidence="2" type="ORF">KY290_027559</name>
</gene>
<sequence>MEERIEEKEKQKVLNGRVFDPEILTEFGMSTLFYYVSLQSWGHLFEDPAPYLHELEVREFYYKMELLSDGGIKTTVRGVDISLNKEILGIILSVHVEGIRSIEGCKPSSEFYQQATKHGGNKCAGMPKKFLRGEYQLMFKFINKVFAPRTENITVASSVDLFPMEKFDELEVINLPAIMLEHMHRVMTWKSAKHGIPYGCLLNYVFKHFEVPLGIGVPGTVKQMFTAVTLLECECVEGKAKGRSHLSDLLEQQASLKDLTVILNYKEVDIAQLKAQL</sequence>
<keyword evidence="3" id="KW-1185">Reference proteome</keyword>
<comment type="caution">
    <text evidence="2">The sequence shown here is derived from an EMBL/GenBank/DDBJ whole genome shotgun (WGS) entry which is preliminary data.</text>
</comment>
<evidence type="ECO:0000313" key="3">
    <source>
        <dbReference type="Proteomes" id="UP000826656"/>
    </source>
</evidence>
<dbReference type="InterPro" id="IPR046796">
    <property type="entry name" value="Transposase_32_dom"/>
</dbReference>
<dbReference type="Pfam" id="PF20167">
    <property type="entry name" value="Transposase_32"/>
    <property type="match status" value="1"/>
</dbReference>
<feature type="domain" description="Putative plant transposon protein" evidence="1">
    <location>
        <begin position="40"/>
        <end position="212"/>
    </location>
</feature>
<name>A0ABQ7UH71_SOLTU</name>
<protein>
    <recommendedName>
        <fullName evidence="1">Putative plant transposon protein domain-containing protein</fullName>
    </recommendedName>
</protein>
<reference evidence="2 3" key="1">
    <citation type="journal article" date="2021" name="bioRxiv">
        <title>Chromosome-scale and haplotype-resolved genome assembly of a tetraploid potato cultivar.</title>
        <authorList>
            <person name="Sun H."/>
            <person name="Jiao W.-B."/>
            <person name="Krause K."/>
            <person name="Campoy J.A."/>
            <person name="Goel M."/>
            <person name="Folz-Donahue K."/>
            <person name="Kukat C."/>
            <person name="Huettel B."/>
            <person name="Schneeberger K."/>
        </authorList>
    </citation>
    <scope>NUCLEOTIDE SEQUENCE [LARGE SCALE GENOMIC DNA]</scope>
    <source>
        <strain evidence="2">SolTubOtavaFocal</strain>
        <tissue evidence="2">Leaves</tissue>
    </source>
</reference>
<accession>A0ABQ7UH71</accession>
<dbReference type="Proteomes" id="UP000826656">
    <property type="component" value="Unassembled WGS sequence"/>
</dbReference>
<organism evidence="2 3">
    <name type="scientific">Solanum tuberosum</name>
    <name type="common">Potato</name>
    <dbReference type="NCBI Taxonomy" id="4113"/>
    <lineage>
        <taxon>Eukaryota</taxon>
        <taxon>Viridiplantae</taxon>
        <taxon>Streptophyta</taxon>
        <taxon>Embryophyta</taxon>
        <taxon>Tracheophyta</taxon>
        <taxon>Spermatophyta</taxon>
        <taxon>Magnoliopsida</taxon>
        <taxon>eudicotyledons</taxon>
        <taxon>Gunneridae</taxon>
        <taxon>Pentapetalae</taxon>
        <taxon>asterids</taxon>
        <taxon>lamiids</taxon>
        <taxon>Solanales</taxon>
        <taxon>Solanaceae</taxon>
        <taxon>Solanoideae</taxon>
        <taxon>Solaneae</taxon>
        <taxon>Solanum</taxon>
    </lineage>
</organism>
<dbReference type="EMBL" id="JAIVGD010000019">
    <property type="protein sequence ID" value="KAH0748327.1"/>
    <property type="molecule type" value="Genomic_DNA"/>
</dbReference>
<evidence type="ECO:0000259" key="1">
    <source>
        <dbReference type="Pfam" id="PF20167"/>
    </source>
</evidence>
<proteinExistence type="predicted"/>
<evidence type="ECO:0000313" key="2">
    <source>
        <dbReference type="EMBL" id="KAH0748327.1"/>
    </source>
</evidence>